<evidence type="ECO:0000256" key="4">
    <source>
        <dbReference type="ARBA" id="ARBA00023136"/>
    </source>
</evidence>
<gene>
    <name evidence="10" type="ORF">SSS_2172</name>
</gene>
<protein>
    <submittedName>
        <fullName evidence="10">SUN domain-containing ossification factor</fullName>
    </submittedName>
</protein>
<evidence type="ECO:0000313" key="12">
    <source>
        <dbReference type="Proteomes" id="UP000070412"/>
    </source>
</evidence>
<dbReference type="EMBL" id="WVUK01000053">
    <property type="protein sequence ID" value="KAF7494437.1"/>
    <property type="molecule type" value="Genomic_DNA"/>
</dbReference>
<dbReference type="Proteomes" id="UP000070412">
    <property type="component" value="Unassembled WGS sequence"/>
</dbReference>
<dbReference type="PANTHER" id="PTHR12953">
    <property type="entry name" value="MEMBRANE PROTEIN CH1 RELATED"/>
    <property type="match status" value="1"/>
</dbReference>
<feature type="region of interest" description="Disordered" evidence="6">
    <location>
        <begin position="900"/>
        <end position="919"/>
    </location>
</feature>
<reference evidence="12" key="1">
    <citation type="journal article" date="2020" name="PLoS Negl. Trop. Dis.">
        <title>High-quality nuclear genome for Sarcoptes scabiei-A critical resource for a neglected parasite.</title>
        <authorList>
            <person name="Korhonen P.K."/>
            <person name="Gasser R.B."/>
            <person name="Ma G."/>
            <person name="Wang T."/>
            <person name="Stroehlein A.J."/>
            <person name="Young N.D."/>
            <person name="Ang C.S."/>
            <person name="Fernando D.D."/>
            <person name="Lu H.C."/>
            <person name="Taylor S."/>
            <person name="Reynolds S.L."/>
            <person name="Mofiz E."/>
            <person name="Najaraj S.H."/>
            <person name="Gowda H."/>
            <person name="Madugundu A."/>
            <person name="Renuse S."/>
            <person name="Holt D."/>
            <person name="Pandey A."/>
            <person name="Papenfuss A.T."/>
            <person name="Fischer K."/>
        </authorList>
    </citation>
    <scope>NUCLEOTIDE SEQUENCE [LARGE SCALE GENOMIC DNA]</scope>
</reference>
<keyword evidence="2 7" id="KW-0812">Transmembrane</keyword>
<proteinExistence type="predicted"/>
<evidence type="ECO:0000256" key="5">
    <source>
        <dbReference type="SAM" id="Coils"/>
    </source>
</evidence>
<feature type="compositionally biased region" description="Low complexity" evidence="6">
    <location>
        <begin position="201"/>
        <end position="215"/>
    </location>
</feature>
<reference evidence="11" key="3">
    <citation type="submission" date="2022-06" db="UniProtKB">
        <authorList>
            <consortium name="EnsemblMetazoa"/>
        </authorList>
    </citation>
    <scope>IDENTIFICATION</scope>
</reference>
<accession>A0A834RFA8</accession>
<dbReference type="GO" id="GO:0005737">
    <property type="term" value="C:cytoplasm"/>
    <property type="evidence" value="ECO:0007669"/>
    <property type="project" value="TreeGrafter"/>
</dbReference>
<dbReference type="InterPro" id="IPR045120">
    <property type="entry name" value="Suco/Slp1-like"/>
</dbReference>
<sequence length="940" mass="108032">MFTKNVEKIFLFLLLMLCTNIFCPDRLNCQSNDSDHVSAENSLSKFADGDASGNNHFLENTKLSTVIKTSHSSRCLYGFIHRLISLKFLSRKHSNRCNRKIINLSIDKNENIKNESTDDHEKSSDHFIQRLIDDKLNLSSQNDSIPVASGLNKSGDNLVSSLVRMKPSVASSQDMLSFEEWRTKISEQMEKNKIQSPPSPSSSSTPFLLISSSTINDPNQKDEINSKSKINRARNFASNECGAKIVDSNNEANFVHRVLNEQMDEYMLILAKQETEFAVYASEHYPSRKEWSSLGNFNATDVRSLQGFKLQNNGFVKYVKIELLSFHGSEHYCPISLIRIFGTSLFDEVERIENSDSKSIEMEADQSDQSSSLFEESLQKISDLDLFNTTKNAIINVVSKAFNVNLLNQILFKEEEISNESVQKHFIVNVQDQSKLLRLLPLFDQLMSACQRYFFPFIASKIDDIITLNTTLKTNLSDAHKIILNETLNIPRKCLYYRLIFEDRLFELLSTKFLLRKYLGSDHHLLQCPLTDPSNHLLRNQLFENSSDPRSISLNDSELDPVSNQKILISDQNQITQPHRTLDNLEALFLPTTVLQQIPSSSLVDNITLVEPSTVDKASTQASHLFPSIISMTISENSISSATLRVNETNRDHNRKESKPETIVPVVHSSNLETDTEQSLSSISGQSKEAVIIRLTNRIKNLEKNISLMSTYLEKLSVRYRKQMEEMEQYFNQTLDHFNTSAHIAAEKDVKQQEHIIKLQQEIMNLERKFSSIFIESYQNNWMFLKLHLILMLIEFLFVGVGCFLFYNGLKRNFNLLTIAHNKKTTSIGRSRLNTVKTLNDLNRCRHESLDQQEQTLKTLENRFRHNKSCYHQTSKDLIRSKSMTELTRSERSQNLINKNHFVRSTDKSKENFPSNSSFSKKKHEVNLKSQIIFNPIENF</sequence>
<comment type="subcellular location">
    <subcellularLocation>
        <location evidence="1">Endomembrane system</location>
    </subcellularLocation>
</comment>
<evidence type="ECO:0000256" key="2">
    <source>
        <dbReference type="ARBA" id="ARBA00022692"/>
    </source>
</evidence>
<evidence type="ECO:0000313" key="10">
    <source>
        <dbReference type="EMBL" id="KAF7494437.1"/>
    </source>
</evidence>
<dbReference type="GO" id="GO:0034975">
    <property type="term" value="P:protein folding in endoplasmic reticulum"/>
    <property type="evidence" value="ECO:0007669"/>
    <property type="project" value="TreeGrafter"/>
</dbReference>
<feature type="chain" id="PRO_5038259376" evidence="8">
    <location>
        <begin position="22"/>
        <end position="940"/>
    </location>
</feature>
<name>A0A834RFA8_SARSC</name>
<evidence type="ECO:0000259" key="9">
    <source>
        <dbReference type="PROSITE" id="PS51469"/>
    </source>
</evidence>
<dbReference type="Pfam" id="PF07738">
    <property type="entry name" value="Sad1_UNC"/>
    <property type="match status" value="1"/>
</dbReference>
<keyword evidence="4 7" id="KW-0472">Membrane</keyword>
<feature type="coiled-coil region" evidence="5">
    <location>
        <begin position="685"/>
        <end position="769"/>
    </location>
</feature>
<feature type="transmembrane region" description="Helical" evidence="7">
    <location>
        <begin position="782"/>
        <end position="807"/>
    </location>
</feature>
<dbReference type="InterPro" id="IPR012919">
    <property type="entry name" value="SUN_dom"/>
</dbReference>
<dbReference type="AlphaFoldDB" id="A0A834RFA8"/>
<evidence type="ECO:0000256" key="8">
    <source>
        <dbReference type="SAM" id="SignalP"/>
    </source>
</evidence>
<evidence type="ECO:0000256" key="6">
    <source>
        <dbReference type="SAM" id="MobiDB-lite"/>
    </source>
</evidence>
<evidence type="ECO:0000313" key="11">
    <source>
        <dbReference type="EnsemblMetazoa" id="KAF7494437.1"/>
    </source>
</evidence>
<keyword evidence="12" id="KW-1185">Reference proteome</keyword>
<dbReference type="GO" id="GO:0016020">
    <property type="term" value="C:membrane"/>
    <property type="evidence" value="ECO:0007669"/>
    <property type="project" value="InterPro"/>
</dbReference>
<organism evidence="10">
    <name type="scientific">Sarcoptes scabiei</name>
    <name type="common">Itch mite</name>
    <name type="synonym">Acarus scabiei</name>
    <dbReference type="NCBI Taxonomy" id="52283"/>
    <lineage>
        <taxon>Eukaryota</taxon>
        <taxon>Metazoa</taxon>
        <taxon>Ecdysozoa</taxon>
        <taxon>Arthropoda</taxon>
        <taxon>Chelicerata</taxon>
        <taxon>Arachnida</taxon>
        <taxon>Acari</taxon>
        <taxon>Acariformes</taxon>
        <taxon>Sarcoptiformes</taxon>
        <taxon>Astigmata</taxon>
        <taxon>Psoroptidia</taxon>
        <taxon>Sarcoptoidea</taxon>
        <taxon>Sarcoptidae</taxon>
        <taxon>Sarcoptinae</taxon>
        <taxon>Sarcoptes</taxon>
    </lineage>
</organism>
<feature type="domain" description="SUN" evidence="9">
    <location>
        <begin position="139"/>
        <end position="345"/>
    </location>
</feature>
<dbReference type="PANTHER" id="PTHR12953:SF0">
    <property type="entry name" value="SUN DOMAIN-CONTAINING OSSIFICATION FACTOR"/>
    <property type="match status" value="1"/>
</dbReference>
<evidence type="ECO:0000256" key="1">
    <source>
        <dbReference type="ARBA" id="ARBA00004308"/>
    </source>
</evidence>
<dbReference type="GO" id="GO:0012505">
    <property type="term" value="C:endomembrane system"/>
    <property type="evidence" value="ECO:0007669"/>
    <property type="project" value="UniProtKB-SubCell"/>
</dbReference>
<feature type="signal peptide" evidence="8">
    <location>
        <begin position="1"/>
        <end position="21"/>
    </location>
</feature>
<dbReference type="PROSITE" id="PS51469">
    <property type="entry name" value="SUN"/>
    <property type="match status" value="1"/>
</dbReference>
<feature type="region of interest" description="Disordered" evidence="6">
    <location>
        <begin position="189"/>
        <end position="229"/>
    </location>
</feature>
<evidence type="ECO:0000256" key="3">
    <source>
        <dbReference type="ARBA" id="ARBA00022989"/>
    </source>
</evidence>
<reference evidence="10" key="2">
    <citation type="submission" date="2020-01" db="EMBL/GenBank/DDBJ databases">
        <authorList>
            <person name="Korhonen P.K.K."/>
            <person name="Guangxu M.G."/>
            <person name="Wang T.W."/>
            <person name="Stroehlein A.J.S."/>
            <person name="Young N.D."/>
            <person name="Ang C.-S.A."/>
            <person name="Fernando D.W.F."/>
            <person name="Lu H.L."/>
            <person name="Taylor S.T."/>
            <person name="Ehtesham M.E.M."/>
            <person name="Najaraj S.H.N."/>
            <person name="Harsha G.H.G."/>
            <person name="Madugundu A.M."/>
            <person name="Renuse S.R."/>
            <person name="Holt D.H."/>
            <person name="Pandey A.P."/>
            <person name="Papenfuss A.P."/>
            <person name="Gasser R.B.G."/>
            <person name="Fischer K.F."/>
        </authorList>
    </citation>
    <scope>NUCLEOTIDE SEQUENCE</scope>
    <source>
        <strain evidence="10">SSS_KF_BRIS2020</strain>
    </source>
</reference>
<keyword evidence="3 7" id="KW-1133">Transmembrane helix</keyword>
<keyword evidence="8" id="KW-0732">Signal</keyword>
<dbReference type="EnsemblMetazoa" id="SSS_2172s_mrna">
    <property type="protein sequence ID" value="KAF7494437.1"/>
    <property type="gene ID" value="SSS_2172"/>
</dbReference>
<evidence type="ECO:0000256" key="7">
    <source>
        <dbReference type="SAM" id="Phobius"/>
    </source>
</evidence>
<keyword evidence="5" id="KW-0175">Coiled coil</keyword>
<dbReference type="OrthoDB" id="266334at2759"/>